<dbReference type="GO" id="GO:0006869">
    <property type="term" value="P:lipid transport"/>
    <property type="evidence" value="ECO:0007669"/>
    <property type="project" value="UniProtKB-UniRule"/>
</dbReference>
<keyword evidence="9 14" id="KW-0442">Lipid degradation</keyword>
<dbReference type="Proteomes" id="UP000265080">
    <property type="component" value="Chromosome 7"/>
</dbReference>
<evidence type="ECO:0000313" key="17">
    <source>
        <dbReference type="Proteomes" id="UP000265080"/>
    </source>
</evidence>
<evidence type="ECO:0000256" key="8">
    <source>
        <dbReference type="ARBA" id="ARBA00022850"/>
    </source>
</evidence>
<dbReference type="Ensembl" id="ENSAPET00000009869.1">
    <property type="protein sequence ID" value="ENSAPEP00000009606.1"/>
    <property type="gene ID" value="ENSAPEG00000006902.1"/>
</dbReference>
<comment type="subcellular location">
    <subcellularLocation>
        <location evidence="1 14">Secreted</location>
    </subcellularLocation>
</comment>
<evidence type="ECO:0000256" key="10">
    <source>
        <dbReference type="ARBA" id="ARBA00023055"/>
    </source>
</evidence>
<dbReference type="GO" id="GO:0034362">
    <property type="term" value="C:low-density lipoprotein particle"/>
    <property type="evidence" value="ECO:0007669"/>
    <property type="project" value="UniProtKB-UniRule"/>
</dbReference>
<evidence type="ECO:0000256" key="3">
    <source>
        <dbReference type="ARBA" id="ARBA00013947"/>
    </source>
</evidence>
<dbReference type="GO" id="GO:0042627">
    <property type="term" value="C:chylomicron"/>
    <property type="evidence" value="ECO:0007669"/>
    <property type="project" value="UniProtKB-UniRule"/>
</dbReference>
<evidence type="ECO:0000256" key="6">
    <source>
        <dbReference type="ARBA" id="ARBA00022525"/>
    </source>
</evidence>
<proteinExistence type="inferred from homology"/>
<evidence type="ECO:0000256" key="12">
    <source>
        <dbReference type="ARBA" id="ARBA00023313"/>
    </source>
</evidence>
<sequence length="98" mass="10917">MNKLLVITVLVALLALNAEGFRVLRQAEEEEQGSLSKVASTIKSYYNSAVDTTSGYIESIKELKLEERASNLYNHVAEILSTYGGIVHDQAYHIVYPQ</sequence>
<dbReference type="OMA" id="DQLYHIF"/>
<reference evidence="16 17" key="1">
    <citation type="submission" date="2018-03" db="EMBL/GenBank/DDBJ databases">
        <title>Finding Nemo's genes: A chromosome-scale reference assembly of the genome of the orange clownfish Amphiprion percula.</title>
        <authorList>
            <person name="Lehmann R."/>
        </authorList>
    </citation>
    <scope>NUCLEOTIDE SEQUENCE</scope>
</reference>
<keyword evidence="6 14" id="KW-0964">Secreted</keyword>
<keyword evidence="14 15" id="KW-0732">Signal</keyword>
<dbReference type="Pfam" id="PF05355">
    <property type="entry name" value="Apo-CII"/>
    <property type="match status" value="1"/>
</dbReference>
<dbReference type="InterPro" id="IPR008019">
    <property type="entry name" value="Apo-CII"/>
</dbReference>
<dbReference type="PANTHER" id="PTHR16566:SF0">
    <property type="entry name" value="APOLIPOPROTEIN C-II"/>
    <property type="match status" value="1"/>
</dbReference>
<dbReference type="GeneTree" id="ENSGT00940000172196"/>
<evidence type="ECO:0000313" key="16">
    <source>
        <dbReference type="Ensembl" id="ENSAPEP00000009599.1"/>
    </source>
</evidence>
<keyword evidence="17" id="KW-1185">Reference proteome</keyword>
<evidence type="ECO:0000256" key="7">
    <source>
        <dbReference type="ARBA" id="ARBA00022710"/>
    </source>
</evidence>
<dbReference type="GO" id="GO:0016042">
    <property type="term" value="P:lipid catabolic process"/>
    <property type="evidence" value="ECO:0007669"/>
    <property type="project" value="UniProtKB-UniRule"/>
</dbReference>
<evidence type="ECO:0000256" key="11">
    <source>
        <dbReference type="ARBA" id="ARBA00023098"/>
    </source>
</evidence>
<comment type="similarity">
    <text evidence="2 14">Belongs to the apolipoprotein C2 family.</text>
</comment>
<evidence type="ECO:0000256" key="1">
    <source>
        <dbReference type="ARBA" id="ARBA00004613"/>
    </source>
</evidence>
<organism evidence="16 17">
    <name type="scientific">Amphiprion percula</name>
    <name type="common">Orange clownfish</name>
    <name type="synonym">Lutjanus percula</name>
    <dbReference type="NCBI Taxonomy" id="161767"/>
    <lineage>
        <taxon>Eukaryota</taxon>
        <taxon>Metazoa</taxon>
        <taxon>Chordata</taxon>
        <taxon>Craniata</taxon>
        <taxon>Vertebrata</taxon>
        <taxon>Euteleostomi</taxon>
        <taxon>Actinopterygii</taxon>
        <taxon>Neopterygii</taxon>
        <taxon>Teleostei</taxon>
        <taxon>Neoteleostei</taxon>
        <taxon>Acanthomorphata</taxon>
        <taxon>Ovalentaria</taxon>
        <taxon>Pomacentridae</taxon>
        <taxon>Amphiprion</taxon>
    </lineage>
</organism>
<accession>A0A3P8SD40</accession>
<evidence type="ECO:0000256" key="9">
    <source>
        <dbReference type="ARBA" id="ARBA00022963"/>
    </source>
</evidence>
<feature type="chain" id="PRO_5044596851" description="Apolipoprotein C-II" evidence="15">
    <location>
        <begin position="21"/>
        <end position="98"/>
    </location>
</feature>
<protein>
    <recommendedName>
        <fullName evidence="3 14">Apolipoprotein C-II</fullName>
        <shortName evidence="14">Apo-CII</shortName>
        <shortName evidence="14">ApoC-II</shortName>
    </recommendedName>
    <alternativeName>
        <fullName evidence="13 14">Apolipoprotein C2</fullName>
    </alternativeName>
</protein>
<keyword evidence="4 14" id="KW-0813">Transport</keyword>
<keyword evidence="12 14" id="KW-0850">VLDL</keyword>
<dbReference type="PANTHER" id="PTHR16566">
    <property type="entry name" value="APOLIPOPROTEIN C-II"/>
    <property type="match status" value="1"/>
</dbReference>
<dbReference type="GO" id="GO:0043274">
    <property type="term" value="F:phospholipase binding"/>
    <property type="evidence" value="ECO:0007669"/>
    <property type="project" value="TreeGrafter"/>
</dbReference>
<keyword evidence="8 14" id="KW-0345">HDL</keyword>
<dbReference type="GO" id="GO:0034364">
    <property type="term" value="C:high-density lipoprotein particle"/>
    <property type="evidence" value="ECO:0007669"/>
    <property type="project" value="UniProtKB-KW"/>
</dbReference>
<evidence type="ECO:0000256" key="2">
    <source>
        <dbReference type="ARBA" id="ARBA00007221"/>
    </source>
</evidence>
<keyword evidence="11 14" id="KW-0443">Lipid metabolism</keyword>
<evidence type="ECO:0000256" key="4">
    <source>
        <dbReference type="ARBA" id="ARBA00022448"/>
    </source>
</evidence>
<evidence type="ECO:0000256" key="5">
    <source>
        <dbReference type="ARBA" id="ARBA00022513"/>
    </source>
</evidence>
<dbReference type="GO" id="GO:0060697">
    <property type="term" value="P:positive regulation of phospholipid catabolic process"/>
    <property type="evidence" value="ECO:0007669"/>
    <property type="project" value="TreeGrafter"/>
</dbReference>
<dbReference type="AlphaFoldDB" id="A0A3P8SD40"/>
<dbReference type="Ensembl" id="ENSAPET00000009862.1">
    <property type="protein sequence ID" value="ENSAPEP00000009599.1"/>
    <property type="gene ID" value="ENSAPEG00000006902.1"/>
</dbReference>
<dbReference type="GO" id="GO:0034361">
    <property type="term" value="C:very-low-density lipoprotein particle"/>
    <property type="evidence" value="ECO:0007669"/>
    <property type="project" value="UniProtKB-UniRule"/>
</dbReference>
<dbReference type="Gene3D" id="1.10.1440.10">
    <property type="entry name" value="Apolipoprotein C-II"/>
    <property type="match status" value="1"/>
</dbReference>
<keyword evidence="7 14" id="KW-0427">LDL</keyword>
<keyword evidence="10 14" id="KW-0445">Lipid transport</keyword>
<name>A0A3P8SD40_AMPPE</name>
<dbReference type="STRING" id="161767.ENSAPEP00000009599"/>
<feature type="signal peptide" evidence="15">
    <location>
        <begin position="1"/>
        <end position="20"/>
    </location>
</feature>
<comment type="function">
    <text evidence="14">Component of chylomicrons, very low-density lipoproteins (VLDL), low-density lipoproteins (LDL), and high-density lipoproteins (HDL) in plasma. Plays an important role in lipoprotein metabolism as an activator of lipoprotein lipase.</text>
</comment>
<dbReference type="InterPro" id="IPR023121">
    <property type="entry name" value="ApoC-II_dom_sf"/>
</dbReference>
<dbReference type="GO" id="GO:0016004">
    <property type="term" value="F:phospholipase activator activity"/>
    <property type="evidence" value="ECO:0007669"/>
    <property type="project" value="TreeGrafter"/>
</dbReference>
<evidence type="ECO:0000256" key="14">
    <source>
        <dbReference type="RuleBase" id="RU368054"/>
    </source>
</evidence>
<reference evidence="16" key="2">
    <citation type="submission" date="2025-05" db="UniProtKB">
        <authorList>
            <consortium name="Ensembl"/>
        </authorList>
    </citation>
    <scope>IDENTIFICATION</scope>
</reference>
<evidence type="ECO:0000256" key="13">
    <source>
        <dbReference type="ARBA" id="ARBA00031176"/>
    </source>
</evidence>
<evidence type="ECO:0000256" key="15">
    <source>
        <dbReference type="SAM" id="SignalP"/>
    </source>
</evidence>
<keyword evidence="5 14" id="KW-0162">Chylomicron</keyword>